<evidence type="ECO:0000256" key="2">
    <source>
        <dbReference type="ARBA" id="ARBA00007798"/>
    </source>
</evidence>
<feature type="compositionally biased region" description="Basic and acidic residues" evidence="8">
    <location>
        <begin position="182"/>
        <end position="203"/>
    </location>
</feature>
<dbReference type="GeneID" id="25902362"/>
<evidence type="ECO:0000256" key="5">
    <source>
        <dbReference type="ARBA" id="ARBA00023159"/>
    </source>
</evidence>
<dbReference type="RefSeq" id="XP_014159884.1">
    <property type="nucleotide sequence ID" value="XM_014304409.1"/>
</dbReference>
<accession>A0A0L0GAC4</accession>
<evidence type="ECO:0000313" key="11">
    <source>
        <dbReference type="Proteomes" id="UP000054560"/>
    </source>
</evidence>
<dbReference type="Pfam" id="PF09816">
    <property type="entry name" value="EAF"/>
    <property type="match status" value="1"/>
</dbReference>
<reference evidence="10 11" key="1">
    <citation type="submission" date="2011-02" db="EMBL/GenBank/DDBJ databases">
        <title>The Genome Sequence of Sphaeroforma arctica JP610.</title>
        <authorList>
            <consortium name="The Broad Institute Genome Sequencing Platform"/>
            <person name="Russ C."/>
            <person name="Cuomo C."/>
            <person name="Young S.K."/>
            <person name="Zeng Q."/>
            <person name="Gargeya S."/>
            <person name="Alvarado L."/>
            <person name="Berlin A."/>
            <person name="Chapman S.B."/>
            <person name="Chen Z."/>
            <person name="Freedman E."/>
            <person name="Gellesch M."/>
            <person name="Goldberg J."/>
            <person name="Griggs A."/>
            <person name="Gujja S."/>
            <person name="Heilman E."/>
            <person name="Heiman D."/>
            <person name="Howarth C."/>
            <person name="Mehta T."/>
            <person name="Neiman D."/>
            <person name="Pearson M."/>
            <person name="Roberts A."/>
            <person name="Saif S."/>
            <person name="Shea T."/>
            <person name="Shenoy N."/>
            <person name="Sisk P."/>
            <person name="Stolte C."/>
            <person name="Sykes S."/>
            <person name="White J."/>
            <person name="Yandava C."/>
            <person name="Burger G."/>
            <person name="Gray M.W."/>
            <person name="Holland P.W.H."/>
            <person name="King N."/>
            <person name="Lang F.B.F."/>
            <person name="Roger A.J."/>
            <person name="Ruiz-Trillo I."/>
            <person name="Haas B."/>
            <person name="Nusbaum C."/>
            <person name="Birren B."/>
        </authorList>
    </citation>
    <scope>NUCLEOTIDE SEQUENCE [LARGE SCALE GENOMIC DNA]</scope>
    <source>
        <strain evidence="10 11">JP610</strain>
    </source>
</reference>
<keyword evidence="5" id="KW-0010">Activator</keyword>
<dbReference type="EMBL" id="KQ241674">
    <property type="protein sequence ID" value="KNC85982.1"/>
    <property type="molecule type" value="Genomic_DNA"/>
</dbReference>
<gene>
    <name evidence="10" type="ORF">SARC_01858</name>
</gene>
<feature type="domain" description="Transcription elongation factor Eaf N-terminal" evidence="9">
    <location>
        <begin position="14"/>
        <end position="110"/>
    </location>
</feature>
<feature type="region of interest" description="Disordered" evidence="8">
    <location>
        <begin position="294"/>
        <end position="325"/>
    </location>
</feature>
<keyword evidence="7" id="KW-0539">Nucleus</keyword>
<keyword evidence="6" id="KW-0804">Transcription</keyword>
<evidence type="ECO:0000259" key="9">
    <source>
        <dbReference type="Pfam" id="PF09816"/>
    </source>
</evidence>
<feature type="compositionally biased region" description="Polar residues" evidence="8">
    <location>
        <begin position="367"/>
        <end position="385"/>
    </location>
</feature>
<dbReference type="InterPro" id="IPR019194">
    <property type="entry name" value="Tscrpt_elong_fac_Eaf_N"/>
</dbReference>
<dbReference type="Proteomes" id="UP000054560">
    <property type="component" value="Unassembled WGS sequence"/>
</dbReference>
<dbReference type="PANTHER" id="PTHR15970">
    <property type="entry name" value="ELL-ASSOCIATED FACTOR EAF"/>
    <property type="match status" value="1"/>
</dbReference>
<evidence type="ECO:0000256" key="8">
    <source>
        <dbReference type="SAM" id="MobiDB-lite"/>
    </source>
</evidence>
<dbReference type="GO" id="GO:0032783">
    <property type="term" value="C:super elongation complex"/>
    <property type="evidence" value="ECO:0007669"/>
    <property type="project" value="InterPro"/>
</dbReference>
<evidence type="ECO:0000256" key="4">
    <source>
        <dbReference type="ARBA" id="ARBA00023015"/>
    </source>
</evidence>
<sequence>MADESEPERGVPLPLRLGETFYQDAPTFYNIAFDFKPGKIDLEQAGSINIDGASVNVGFQTNNDNPDDFVYYQGAKSDTGGKDAIIVYDPETQEYTLQLVHTHVRLKQIRDTTEMSFPDVSNKTNLHDLQAMKAEGYHDGPRARLTSIGSGLFSDDEAKYRDSPSGQDVQVHDLEDMDEMDDAHQESYQEPTRMDTMDMDNKGGVDPYLSTQDQDSYTDEEEPDAVSQNVDDSIGANTRDALVMITAFVPLCVTPHPLSTLSHACRALQVRQGMLTMVTVNALSEYFRFKDRRRSSEGLDVSSSSGSSSGSDSEGEHLSRKASMTSVNSVKSVQIVTSFREMADAQQQDGSGDGAASAKNSPVHAPESSTAAITHQDSVASNSAGATDAEEIGRRRSSTGLNMNMADLDDGLDLSESDSD</sequence>
<proteinExistence type="inferred from homology"/>
<protein>
    <recommendedName>
        <fullName evidence="9">Transcription elongation factor Eaf N-terminal domain-containing protein</fullName>
    </recommendedName>
</protein>
<dbReference type="GO" id="GO:0003711">
    <property type="term" value="F:transcription elongation factor activity"/>
    <property type="evidence" value="ECO:0007669"/>
    <property type="project" value="TreeGrafter"/>
</dbReference>
<feature type="compositionally biased region" description="Low complexity" evidence="8">
    <location>
        <begin position="298"/>
        <end position="312"/>
    </location>
</feature>
<name>A0A0L0GAC4_9EUKA</name>
<keyword evidence="4" id="KW-0805">Transcription regulation</keyword>
<keyword evidence="11" id="KW-1185">Reference proteome</keyword>
<dbReference type="GO" id="GO:0006368">
    <property type="term" value="P:transcription elongation by RNA polymerase II"/>
    <property type="evidence" value="ECO:0007669"/>
    <property type="project" value="InterPro"/>
</dbReference>
<evidence type="ECO:0000256" key="3">
    <source>
        <dbReference type="ARBA" id="ARBA00022553"/>
    </source>
</evidence>
<keyword evidence="3" id="KW-0597">Phosphoprotein</keyword>
<evidence type="ECO:0000256" key="6">
    <source>
        <dbReference type="ARBA" id="ARBA00023163"/>
    </source>
</evidence>
<dbReference type="OrthoDB" id="125903at2759"/>
<evidence type="ECO:0000256" key="7">
    <source>
        <dbReference type="ARBA" id="ARBA00023242"/>
    </source>
</evidence>
<evidence type="ECO:0000313" key="10">
    <source>
        <dbReference type="EMBL" id="KNC85982.1"/>
    </source>
</evidence>
<feature type="region of interest" description="Disordered" evidence="8">
    <location>
        <begin position="343"/>
        <end position="420"/>
    </location>
</feature>
<dbReference type="AlphaFoldDB" id="A0A0L0GAC4"/>
<feature type="compositionally biased region" description="Acidic residues" evidence="8">
    <location>
        <begin position="407"/>
        <end position="420"/>
    </location>
</feature>
<dbReference type="InterPro" id="IPR027093">
    <property type="entry name" value="EAF_fam"/>
</dbReference>
<evidence type="ECO:0000256" key="1">
    <source>
        <dbReference type="ARBA" id="ARBA00004123"/>
    </source>
</evidence>
<dbReference type="PANTHER" id="PTHR15970:SF2">
    <property type="entry name" value="ELL-ASSOCIATED FACTOR EAF"/>
    <property type="match status" value="1"/>
</dbReference>
<comment type="similarity">
    <text evidence="2">Belongs to the EAF family.</text>
</comment>
<comment type="subcellular location">
    <subcellularLocation>
        <location evidence="1">Nucleus</location>
    </subcellularLocation>
</comment>
<organism evidence="10 11">
    <name type="scientific">Sphaeroforma arctica JP610</name>
    <dbReference type="NCBI Taxonomy" id="667725"/>
    <lineage>
        <taxon>Eukaryota</taxon>
        <taxon>Ichthyosporea</taxon>
        <taxon>Ichthyophonida</taxon>
        <taxon>Sphaeroforma</taxon>
    </lineage>
</organism>
<feature type="region of interest" description="Disordered" evidence="8">
    <location>
        <begin position="179"/>
        <end position="232"/>
    </location>
</feature>